<organism evidence="4 5">
    <name type="scientific">Deinococcus ficus</name>
    <dbReference type="NCBI Taxonomy" id="317577"/>
    <lineage>
        <taxon>Bacteria</taxon>
        <taxon>Thermotogati</taxon>
        <taxon>Deinococcota</taxon>
        <taxon>Deinococci</taxon>
        <taxon>Deinococcales</taxon>
        <taxon>Deinococcaceae</taxon>
        <taxon>Deinococcus</taxon>
    </lineage>
</organism>
<dbReference type="SUPFAM" id="SSF51161">
    <property type="entry name" value="Trimeric LpxA-like enzymes"/>
    <property type="match status" value="1"/>
</dbReference>
<dbReference type="InterPro" id="IPR001451">
    <property type="entry name" value="Hexapep"/>
</dbReference>
<accession>A0A221T256</accession>
<evidence type="ECO:0000313" key="5">
    <source>
        <dbReference type="Proteomes" id="UP000259030"/>
    </source>
</evidence>
<keyword evidence="2" id="KW-0808">Transferase</keyword>
<dbReference type="KEGG" id="dfc:DFI_17290"/>
<evidence type="ECO:0000256" key="3">
    <source>
        <dbReference type="ARBA" id="ARBA00022737"/>
    </source>
</evidence>
<dbReference type="AlphaFoldDB" id="A0A221T256"/>
<gene>
    <name evidence="4" type="ORF">DFI_17290</name>
</gene>
<evidence type="ECO:0000256" key="1">
    <source>
        <dbReference type="ARBA" id="ARBA00007274"/>
    </source>
</evidence>
<name>A0A221T256_9DEIO</name>
<dbReference type="Gene3D" id="2.160.10.10">
    <property type="entry name" value="Hexapeptide repeat proteins"/>
    <property type="match status" value="1"/>
</dbReference>
<dbReference type="PANTHER" id="PTHR23416:SF23">
    <property type="entry name" value="ACETYLTRANSFERASE C18B11.09C-RELATED"/>
    <property type="match status" value="1"/>
</dbReference>
<keyword evidence="4" id="KW-0614">Plasmid</keyword>
<dbReference type="PROSITE" id="PS00101">
    <property type="entry name" value="HEXAPEP_TRANSFERASES"/>
    <property type="match status" value="1"/>
</dbReference>
<keyword evidence="5" id="KW-1185">Reference proteome</keyword>
<dbReference type="InterPro" id="IPR011004">
    <property type="entry name" value="Trimer_LpxA-like_sf"/>
</dbReference>
<sequence length="166" mass="17103">MSRVKFLAAQRLIAQLPATRMFEQKRQLLRWAGVQVGGGTRIHSGAHFDTAHVVLGEDIWIGGGVFIGGNPGAPVVIEDNVDIAPRVMIITGSHEVGGATRRAGPGFSKGVTIGRGSWLGAGSLVMPGVTLGPGSIVAAGSVVTKDVPPNSLVAGVPARLVRALEE</sequence>
<comment type="similarity">
    <text evidence="1">Belongs to the transferase hexapeptide repeat family.</text>
</comment>
<dbReference type="Proteomes" id="UP000259030">
    <property type="component" value="Plasmid pDFI2"/>
</dbReference>
<dbReference type="GO" id="GO:0008374">
    <property type="term" value="F:O-acyltransferase activity"/>
    <property type="evidence" value="ECO:0007669"/>
    <property type="project" value="TreeGrafter"/>
</dbReference>
<evidence type="ECO:0008006" key="6">
    <source>
        <dbReference type="Google" id="ProtNLM"/>
    </source>
</evidence>
<evidence type="ECO:0000313" key="4">
    <source>
        <dbReference type="EMBL" id="ASN82941.1"/>
    </source>
</evidence>
<dbReference type="PANTHER" id="PTHR23416">
    <property type="entry name" value="SIALIC ACID SYNTHASE-RELATED"/>
    <property type="match status" value="1"/>
</dbReference>
<dbReference type="EMBL" id="CP021083">
    <property type="protein sequence ID" value="ASN82941.1"/>
    <property type="molecule type" value="Genomic_DNA"/>
</dbReference>
<proteinExistence type="inferred from homology"/>
<dbReference type="RefSeq" id="WP_081425765.1">
    <property type="nucleotide sequence ID" value="NZ_CP021083.1"/>
</dbReference>
<protein>
    <recommendedName>
        <fullName evidence="6">Acyltransferase</fullName>
    </recommendedName>
</protein>
<reference evidence="4 5" key="1">
    <citation type="submission" date="2017-05" db="EMBL/GenBank/DDBJ databases">
        <title>The complete genome sequence of Deinococcus ficus isolated from the rhizosphere of the Ficus religiosa L. in Taiwan.</title>
        <authorList>
            <person name="Wu K.-M."/>
            <person name="Liao T.-L."/>
            <person name="Liu Y.-M."/>
            <person name="Young C.-C."/>
            <person name="Tsai S.-F."/>
        </authorList>
    </citation>
    <scope>NUCLEOTIDE SEQUENCE [LARGE SCALE GENOMIC DNA]</scope>
    <source>
        <strain evidence="4 5">CC-FR2-10</strain>
        <plasmid evidence="5">pdfi2</plasmid>
    </source>
</reference>
<dbReference type="InterPro" id="IPR051159">
    <property type="entry name" value="Hexapeptide_acetyltransf"/>
</dbReference>
<dbReference type="InterPro" id="IPR018357">
    <property type="entry name" value="Hexapep_transf_CS"/>
</dbReference>
<dbReference type="Pfam" id="PF14602">
    <property type="entry name" value="Hexapep_2"/>
    <property type="match status" value="1"/>
</dbReference>
<dbReference type="GO" id="GO:0005829">
    <property type="term" value="C:cytosol"/>
    <property type="evidence" value="ECO:0007669"/>
    <property type="project" value="TreeGrafter"/>
</dbReference>
<keyword evidence="3" id="KW-0677">Repeat</keyword>
<dbReference type="Pfam" id="PF00132">
    <property type="entry name" value="Hexapep"/>
    <property type="match status" value="1"/>
</dbReference>
<evidence type="ECO:0000256" key="2">
    <source>
        <dbReference type="ARBA" id="ARBA00022679"/>
    </source>
</evidence>
<geneLocation type="plasmid" evidence="5">
    <name>pdfi2</name>
</geneLocation>